<evidence type="ECO:0000313" key="1">
    <source>
        <dbReference type="EMBL" id="KIJ93411.1"/>
    </source>
</evidence>
<dbReference type="AlphaFoldDB" id="A0A0C9XY85"/>
<evidence type="ECO:0000313" key="2">
    <source>
        <dbReference type="EMBL" id="KIK02657.1"/>
    </source>
</evidence>
<protein>
    <submittedName>
        <fullName evidence="2">Uncharacterized protein</fullName>
    </submittedName>
</protein>
<reference evidence="2" key="3">
    <citation type="submission" date="2015-02" db="EMBL/GenBank/DDBJ databases">
        <title>Evolutionary Origins and Diversification of the Mycorrhizal Mutualists.</title>
        <authorList>
            <consortium name="DOE Joint Genome Institute"/>
            <consortium name="Mycorrhizal Genomics Consortium"/>
            <person name="Kohler A."/>
            <person name="Kuo A."/>
            <person name="Nagy L.G."/>
            <person name="Floudas D."/>
            <person name="Copeland A."/>
            <person name="Barry K.W."/>
            <person name="Cichocki N."/>
            <person name="Veneault-Fourrey C."/>
            <person name="LaButti K."/>
            <person name="Lindquist E.A."/>
            <person name="Lipzen A."/>
            <person name="Lundell T."/>
            <person name="Morin E."/>
            <person name="Murat C."/>
            <person name="Riley R."/>
            <person name="Ohm R."/>
            <person name="Sun H."/>
            <person name="Tunlid A."/>
            <person name="Henrissat B."/>
            <person name="Grigoriev I.V."/>
            <person name="Hibbett D.S."/>
            <person name="Martin F."/>
        </authorList>
    </citation>
    <scope>NUCLEOTIDE SEQUENCE</scope>
    <source>
        <strain evidence="2">LaAM-08-1</strain>
    </source>
</reference>
<reference evidence="3" key="2">
    <citation type="submission" date="2015-01" db="EMBL/GenBank/DDBJ databases">
        <title>Evolutionary Origins and Diversification of the Mycorrhizal Mutualists.</title>
        <authorList>
            <consortium name="DOE Joint Genome Institute"/>
            <consortium name="Mycorrhizal Genomics Consortium"/>
            <person name="Kohler A."/>
            <person name="Kuo A."/>
            <person name="Nagy L.G."/>
            <person name="Floudas D."/>
            <person name="Copeland A."/>
            <person name="Barry K.W."/>
            <person name="Cichocki N."/>
            <person name="Veneault-Fourrey C."/>
            <person name="LaButti K."/>
            <person name="Lindquist E.A."/>
            <person name="Lipzen A."/>
            <person name="Lundell T."/>
            <person name="Morin E."/>
            <person name="Murat C."/>
            <person name="Riley R."/>
            <person name="Ohm R."/>
            <person name="Sun H."/>
            <person name="Tunlid A."/>
            <person name="Henrissat B."/>
            <person name="Grigoriev I.V."/>
            <person name="Hibbett D.S."/>
            <person name="Martin F."/>
        </authorList>
    </citation>
    <scope>NUCLEOTIDE SEQUENCE [LARGE SCALE GENOMIC DNA]</scope>
    <source>
        <strain evidence="3">LaAM-08-1</strain>
    </source>
</reference>
<proteinExistence type="predicted"/>
<dbReference type="Proteomes" id="UP000054477">
    <property type="component" value="Unassembled WGS sequence"/>
</dbReference>
<keyword evidence="3" id="KW-1185">Reference proteome</keyword>
<dbReference type="EMBL" id="KN838589">
    <property type="protein sequence ID" value="KIK02657.1"/>
    <property type="molecule type" value="Genomic_DNA"/>
</dbReference>
<dbReference type="HOGENOM" id="CLU_2961157_0_0_1"/>
<reference evidence="2 3" key="1">
    <citation type="submission" date="2014-04" db="EMBL/GenBank/DDBJ databases">
        <authorList>
            <consortium name="DOE Joint Genome Institute"/>
            <person name="Kuo A."/>
            <person name="Kohler A."/>
            <person name="Nagy L.G."/>
            <person name="Floudas D."/>
            <person name="Copeland A."/>
            <person name="Barry K.W."/>
            <person name="Cichocki N."/>
            <person name="Veneault-Fourrey C."/>
            <person name="LaButti K."/>
            <person name="Lindquist E.A."/>
            <person name="Lipzen A."/>
            <person name="Lundell T."/>
            <person name="Morin E."/>
            <person name="Murat C."/>
            <person name="Sun H."/>
            <person name="Tunlid A."/>
            <person name="Henrissat B."/>
            <person name="Grigoriev I.V."/>
            <person name="Hibbett D.S."/>
            <person name="Martin F."/>
            <person name="Nordberg H.P."/>
            <person name="Cantor M.N."/>
            <person name="Hua S.X."/>
        </authorList>
    </citation>
    <scope>NUCLEOTIDE SEQUENCE [LARGE SCALE GENOMIC DNA]</scope>
    <source>
        <strain evidence="2 3">LaAM-08-1</strain>
    </source>
</reference>
<dbReference type="EMBL" id="KN838845">
    <property type="protein sequence ID" value="KIJ93411.1"/>
    <property type="molecule type" value="Genomic_DNA"/>
</dbReference>
<name>A0A0C9XY85_9AGAR</name>
<sequence length="59" mass="6577">MQVDRTITPLWFMRDSRPQGLKTLQVLPLSIQSDTLLVPGLGQVGRLTLLSHNSILPSH</sequence>
<organism evidence="2 3">
    <name type="scientific">Laccaria amethystina LaAM-08-1</name>
    <dbReference type="NCBI Taxonomy" id="1095629"/>
    <lineage>
        <taxon>Eukaryota</taxon>
        <taxon>Fungi</taxon>
        <taxon>Dikarya</taxon>
        <taxon>Basidiomycota</taxon>
        <taxon>Agaricomycotina</taxon>
        <taxon>Agaricomycetes</taxon>
        <taxon>Agaricomycetidae</taxon>
        <taxon>Agaricales</taxon>
        <taxon>Agaricineae</taxon>
        <taxon>Hydnangiaceae</taxon>
        <taxon>Laccaria</taxon>
    </lineage>
</organism>
<evidence type="ECO:0000313" key="3">
    <source>
        <dbReference type="Proteomes" id="UP000054477"/>
    </source>
</evidence>
<gene>
    <name evidence="2" type="ORF">K443DRAFT_677386</name>
    <name evidence="1" type="ORF">K443DRAFT_684561</name>
</gene>
<accession>A0A0C9XY85</accession>